<dbReference type="InterPro" id="IPR002502">
    <property type="entry name" value="Amidase_domain"/>
</dbReference>
<gene>
    <name evidence="4" type="ORF">SAMN05216587_10281</name>
</gene>
<evidence type="ECO:0000313" key="5">
    <source>
        <dbReference type="Proteomes" id="UP000183843"/>
    </source>
</evidence>
<dbReference type="PANTHER" id="PTHR11022:SF41">
    <property type="entry name" value="PEPTIDOGLYCAN-RECOGNITION PROTEIN LC-RELATED"/>
    <property type="match status" value="1"/>
</dbReference>
<reference evidence="4 5" key="1">
    <citation type="submission" date="2016-10" db="EMBL/GenBank/DDBJ databases">
        <authorList>
            <person name="de Groot N.N."/>
        </authorList>
    </citation>
    <scope>NUCLEOTIDE SEQUENCE [LARGE SCALE GENOMIC DNA]</scope>
    <source>
        <strain evidence="4 5">L14</strain>
    </source>
</reference>
<dbReference type="SMART" id="SM00701">
    <property type="entry name" value="PGRP"/>
    <property type="match status" value="1"/>
</dbReference>
<feature type="domain" description="Peptidoglycan recognition protein family" evidence="3">
    <location>
        <begin position="59"/>
        <end position="182"/>
    </location>
</feature>
<dbReference type="AlphaFoldDB" id="A0A1I0W2R8"/>
<dbReference type="Proteomes" id="UP000183843">
    <property type="component" value="Unassembled WGS sequence"/>
</dbReference>
<proteinExistence type="inferred from homology"/>
<dbReference type="GO" id="GO:0008270">
    <property type="term" value="F:zinc ion binding"/>
    <property type="evidence" value="ECO:0007669"/>
    <property type="project" value="InterPro"/>
</dbReference>
<dbReference type="PANTHER" id="PTHR11022">
    <property type="entry name" value="PEPTIDOGLYCAN RECOGNITION PROTEIN"/>
    <property type="match status" value="1"/>
</dbReference>
<dbReference type="SUPFAM" id="SSF55846">
    <property type="entry name" value="N-acetylmuramoyl-L-alanine amidase-like"/>
    <property type="match status" value="1"/>
</dbReference>
<accession>A0A1I0W2R8</accession>
<dbReference type="Pfam" id="PF01510">
    <property type="entry name" value="Amidase_2"/>
    <property type="match status" value="1"/>
</dbReference>
<name>A0A1I0W2R8_SELRU</name>
<dbReference type="InterPro" id="IPR036505">
    <property type="entry name" value="Amidase/PGRP_sf"/>
</dbReference>
<dbReference type="RefSeq" id="WP_074813321.1">
    <property type="nucleotide sequence ID" value="NZ_FOJX01000002.1"/>
</dbReference>
<evidence type="ECO:0000259" key="2">
    <source>
        <dbReference type="SMART" id="SM00644"/>
    </source>
</evidence>
<evidence type="ECO:0000313" key="4">
    <source>
        <dbReference type="EMBL" id="SFA82854.1"/>
    </source>
</evidence>
<evidence type="ECO:0000256" key="1">
    <source>
        <dbReference type="ARBA" id="ARBA00007553"/>
    </source>
</evidence>
<dbReference type="CDD" id="cd06583">
    <property type="entry name" value="PGRP"/>
    <property type="match status" value="1"/>
</dbReference>
<comment type="similarity">
    <text evidence="1">Belongs to the N-acetylmuramoyl-L-alanine amidase 2 family.</text>
</comment>
<dbReference type="GO" id="GO:0008745">
    <property type="term" value="F:N-acetylmuramoyl-L-alanine amidase activity"/>
    <property type="evidence" value="ECO:0007669"/>
    <property type="project" value="InterPro"/>
</dbReference>
<dbReference type="InterPro" id="IPR015510">
    <property type="entry name" value="PGRP"/>
</dbReference>
<dbReference type="GO" id="GO:0009253">
    <property type="term" value="P:peptidoglycan catabolic process"/>
    <property type="evidence" value="ECO:0007669"/>
    <property type="project" value="InterPro"/>
</dbReference>
<feature type="domain" description="N-acetylmuramoyl-L-alanine amidase" evidence="2">
    <location>
        <begin position="58"/>
        <end position="188"/>
    </location>
</feature>
<dbReference type="SMART" id="SM00644">
    <property type="entry name" value="Ami_2"/>
    <property type="match status" value="1"/>
</dbReference>
<protein>
    <submittedName>
        <fullName evidence="4">N-acetylmuramoyl-L-alanine amidase</fullName>
    </submittedName>
</protein>
<sequence>MKRRDFLKNLILLSTGAVLLPQLWKAKAAEAAWNADGGAANAEGRDSLLGIPIQETNFEFSSLQNRETTDAIVIHHVGNTNRDVSAAEIDRWHKNNGWAGIGYHFVIRKDGTIERGRPMDMLGAHCYGENWHTIGVNIVGEFDNNEPEPAQMQSAAKLLAALCRYYGIAPDRQHIVGHRDYNSTACPGQLLYDRLPRLVTMTRKYY</sequence>
<organism evidence="4 5">
    <name type="scientific">Selenomonas ruminantium</name>
    <dbReference type="NCBI Taxonomy" id="971"/>
    <lineage>
        <taxon>Bacteria</taxon>
        <taxon>Bacillati</taxon>
        <taxon>Bacillota</taxon>
        <taxon>Negativicutes</taxon>
        <taxon>Selenomonadales</taxon>
        <taxon>Selenomonadaceae</taxon>
        <taxon>Selenomonas</taxon>
    </lineage>
</organism>
<evidence type="ECO:0000259" key="3">
    <source>
        <dbReference type="SMART" id="SM00701"/>
    </source>
</evidence>
<dbReference type="InterPro" id="IPR006619">
    <property type="entry name" value="PGRP_domain_met/bac"/>
</dbReference>
<dbReference type="EMBL" id="FOJX01000002">
    <property type="protein sequence ID" value="SFA82854.1"/>
    <property type="molecule type" value="Genomic_DNA"/>
</dbReference>
<dbReference type="Gene3D" id="3.40.80.10">
    <property type="entry name" value="Peptidoglycan recognition protein-like"/>
    <property type="match status" value="1"/>
</dbReference>